<evidence type="ECO:0000256" key="2">
    <source>
        <dbReference type="ARBA" id="ARBA00022448"/>
    </source>
</evidence>
<evidence type="ECO:0000256" key="6">
    <source>
        <dbReference type="SAM" id="Phobius"/>
    </source>
</evidence>
<protein>
    <recommendedName>
        <fullName evidence="7">ABC transmembrane type-1 domain-containing protein</fullName>
    </recommendedName>
</protein>
<dbReference type="GO" id="GO:0055085">
    <property type="term" value="P:transmembrane transport"/>
    <property type="evidence" value="ECO:0007669"/>
    <property type="project" value="InterPro"/>
</dbReference>
<dbReference type="CDD" id="cd06261">
    <property type="entry name" value="TM_PBP2"/>
    <property type="match status" value="1"/>
</dbReference>
<dbReference type="Pfam" id="PF00528">
    <property type="entry name" value="BPD_transp_1"/>
    <property type="match status" value="1"/>
</dbReference>
<dbReference type="PROSITE" id="PS50928">
    <property type="entry name" value="ABC_TM1"/>
    <property type="match status" value="1"/>
</dbReference>
<dbReference type="InterPro" id="IPR000515">
    <property type="entry name" value="MetI-like"/>
</dbReference>
<feature type="transmembrane region" description="Helical" evidence="6">
    <location>
        <begin position="190"/>
        <end position="210"/>
    </location>
</feature>
<dbReference type="FunFam" id="1.10.3720.10:FF:000001">
    <property type="entry name" value="Glycine betaine ABC transporter, permease"/>
    <property type="match status" value="1"/>
</dbReference>
<dbReference type="AlphaFoldDB" id="X0YT54"/>
<dbReference type="GO" id="GO:0016020">
    <property type="term" value="C:membrane"/>
    <property type="evidence" value="ECO:0007669"/>
    <property type="project" value="UniProtKB-SubCell"/>
</dbReference>
<name>X0YT54_9ZZZZ</name>
<feature type="transmembrane region" description="Helical" evidence="6">
    <location>
        <begin position="92"/>
        <end position="115"/>
    </location>
</feature>
<keyword evidence="4 6" id="KW-1133">Transmembrane helix</keyword>
<comment type="caution">
    <text evidence="8">The sequence shown here is derived from an EMBL/GenBank/DDBJ whole genome shotgun (WGS) entry which is preliminary data.</text>
</comment>
<gene>
    <name evidence="8" type="ORF">S01H4_07177</name>
</gene>
<evidence type="ECO:0000256" key="1">
    <source>
        <dbReference type="ARBA" id="ARBA00004141"/>
    </source>
</evidence>
<evidence type="ECO:0000313" key="8">
    <source>
        <dbReference type="EMBL" id="GAG59724.1"/>
    </source>
</evidence>
<organism evidence="8">
    <name type="scientific">marine sediment metagenome</name>
    <dbReference type="NCBI Taxonomy" id="412755"/>
    <lineage>
        <taxon>unclassified sequences</taxon>
        <taxon>metagenomes</taxon>
        <taxon>ecological metagenomes</taxon>
    </lineage>
</organism>
<comment type="subcellular location">
    <subcellularLocation>
        <location evidence="1">Membrane</location>
        <topology evidence="1">Multi-pass membrane protein</topology>
    </subcellularLocation>
</comment>
<dbReference type="InterPro" id="IPR051204">
    <property type="entry name" value="ABC_transp_perm/SBD"/>
</dbReference>
<evidence type="ECO:0000256" key="3">
    <source>
        <dbReference type="ARBA" id="ARBA00022692"/>
    </source>
</evidence>
<feature type="transmembrane region" description="Helical" evidence="6">
    <location>
        <begin position="59"/>
        <end position="86"/>
    </location>
</feature>
<feature type="transmembrane region" description="Helical" evidence="6">
    <location>
        <begin position="163"/>
        <end position="183"/>
    </location>
</feature>
<dbReference type="GO" id="GO:0031460">
    <property type="term" value="P:glycine betaine transport"/>
    <property type="evidence" value="ECO:0007669"/>
    <property type="project" value="TreeGrafter"/>
</dbReference>
<reference evidence="8" key="1">
    <citation type="journal article" date="2014" name="Front. Microbiol.">
        <title>High frequency of phylogenetically diverse reductive dehalogenase-homologous genes in deep subseafloor sedimentary metagenomes.</title>
        <authorList>
            <person name="Kawai M."/>
            <person name="Futagami T."/>
            <person name="Toyoda A."/>
            <person name="Takaki Y."/>
            <person name="Nishi S."/>
            <person name="Hori S."/>
            <person name="Arai W."/>
            <person name="Tsubouchi T."/>
            <person name="Morono Y."/>
            <person name="Uchiyama I."/>
            <person name="Ito T."/>
            <person name="Fujiyama A."/>
            <person name="Inagaki F."/>
            <person name="Takami H."/>
        </authorList>
    </citation>
    <scope>NUCLEOTIDE SEQUENCE</scope>
    <source>
        <strain evidence="8">Expedition CK06-06</strain>
    </source>
</reference>
<dbReference type="Gene3D" id="1.10.3720.10">
    <property type="entry name" value="MetI-like"/>
    <property type="match status" value="1"/>
</dbReference>
<accession>X0YT54</accession>
<dbReference type="InterPro" id="IPR035906">
    <property type="entry name" value="MetI-like_sf"/>
</dbReference>
<evidence type="ECO:0000256" key="5">
    <source>
        <dbReference type="ARBA" id="ARBA00023136"/>
    </source>
</evidence>
<evidence type="ECO:0000259" key="7">
    <source>
        <dbReference type="PROSITE" id="PS50928"/>
    </source>
</evidence>
<keyword evidence="2" id="KW-0813">Transport</keyword>
<feature type="domain" description="ABC transmembrane type-1" evidence="7">
    <location>
        <begin position="25"/>
        <end position="209"/>
    </location>
</feature>
<feature type="non-terminal residue" evidence="8">
    <location>
        <position position="216"/>
    </location>
</feature>
<keyword evidence="5 6" id="KW-0472">Membrane</keyword>
<evidence type="ECO:0000256" key="4">
    <source>
        <dbReference type="ARBA" id="ARBA00022989"/>
    </source>
</evidence>
<dbReference type="PANTHER" id="PTHR30177:SF4">
    <property type="entry name" value="OSMOPROTECTANT IMPORT PERMEASE PROTEIN OSMW"/>
    <property type="match status" value="1"/>
</dbReference>
<sequence length="216" mass="23509">MEEIKISISFAEFLGYYQGIILKELLRHLEIIAISIPISIIVSIPLGFYISPRPKLAKFVIYIASILMTIPSLALFGIMVILLAPFKLGLGMVPAIIAIALYSILPITRNTYIALNQVSQRMIEAAKGMGMTNKQILWKIKVPLSVPIIMAGIRNAIVLGVSVATFASLVAAGGLGYFIFAGIGRSNLRMVLVGAILVSILGISVNYFLLMVEDWI</sequence>
<proteinExistence type="predicted"/>
<dbReference type="SUPFAM" id="SSF161098">
    <property type="entry name" value="MetI-like"/>
    <property type="match status" value="1"/>
</dbReference>
<feature type="transmembrane region" description="Helical" evidence="6">
    <location>
        <begin position="31"/>
        <end position="50"/>
    </location>
</feature>
<dbReference type="EMBL" id="BART01002318">
    <property type="protein sequence ID" value="GAG59724.1"/>
    <property type="molecule type" value="Genomic_DNA"/>
</dbReference>
<dbReference type="PANTHER" id="PTHR30177">
    <property type="entry name" value="GLYCINE BETAINE/L-PROLINE TRANSPORT SYSTEM PERMEASE PROTEIN PROW"/>
    <property type="match status" value="1"/>
</dbReference>
<keyword evidence="3 6" id="KW-0812">Transmembrane</keyword>